<evidence type="ECO:0000313" key="7">
    <source>
        <dbReference type="EMBL" id="BEP28101.1"/>
    </source>
</evidence>
<reference evidence="7 8" key="1">
    <citation type="submission" date="2023-08" db="EMBL/GenBank/DDBJ databases">
        <title>Helicovermis profunda gen. nov., sp. nov., a novel mesophilic, fermentative bacterium within the Bacillota from a deep-sea hydrothermal vent chimney.</title>
        <authorList>
            <person name="Miyazaki U."/>
            <person name="Mizutani D."/>
            <person name="Hashimoto Y."/>
            <person name="Tame A."/>
            <person name="Sawayama S."/>
            <person name="Miyazaki J."/>
            <person name="Takai K."/>
            <person name="Nakagawa S."/>
        </authorList>
    </citation>
    <scope>NUCLEOTIDE SEQUENCE [LARGE SCALE GENOMIC DNA]</scope>
    <source>
        <strain evidence="7 8">S502</strain>
    </source>
</reference>
<feature type="domain" description="Response regulatory" evidence="5">
    <location>
        <begin position="43"/>
        <end position="167"/>
    </location>
</feature>
<dbReference type="SUPFAM" id="SSF52172">
    <property type="entry name" value="CheY-like"/>
    <property type="match status" value="1"/>
</dbReference>
<dbReference type="Gene3D" id="3.40.50.2300">
    <property type="match status" value="1"/>
</dbReference>
<dbReference type="InterPro" id="IPR021800">
    <property type="entry name" value="DUF3369"/>
</dbReference>
<dbReference type="InterPro" id="IPR037522">
    <property type="entry name" value="HD_GYP_dom"/>
</dbReference>
<dbReference type="InterPro" id="IPR003607">
    <property type="entry name" value="HD/PDEase_dom"/>
</dbReference>
<dbReference type="PANTHER" id="PTHR45228">
    <property type="entry name" value="CYCLIC DI-GMP PHOSPHODIESTERASE TM_0186-RELATED"/>
    <property type="match status" value="1"/>
</dbReference>
<proteinExistence type="predicted"/>
<dbReference type="GO" id="GO:0009214">
    <property type="term" value="P:cyclic nucleotide catabolic process"/>
    <property type="evidence" value="ECO:0007669"/>
    <property type="project" value="UniProtKB-ARBA"/>
</dbReference>
<evidence type="ECO:0000256" key="2">
    <source>
        <dbReference type="ARBA" id="ARBA00022801"/>
    </source>
</evidence>
<dbReference type="CDD" id="cd00077">
    <property type="entry name" value="HDc"/>
    <property type="match status" value="1"/>
</dbReference>
<dbReference type="AlphaFoldDB" id="A0AAU9ELG8"/>
<dbReference type="InterPro" id="IPR052020">
    <property type="entry name" value="Cyclic_di-GMP/3'3'-cGAMP_PDE"/>
</dbReference>
<evidence type="ECO:0000259" key="5">
    <source>
        <dbReference type="PROSITE" id="PS50110"/>
    </source>
</evidence>
<evidence type="ECO:0000256" key="4">
    <source>
        <dbReference type="PROSITE-ProRule" id="PRU00169"/>
    </source>
</evidence>
<dbReference type="GO" id="GO:0004112">
    <property type="term" value="F:cyclic-nucleotide phosphodiesterase activity"/>
    <property type="evidence" value="ECO:0007669"/>
    <property type="project" value="UniProtKB-ARBA"/>
</dbReference>
<dbReference type="EMBL" id="AP028654">
    <property type="protein sequence ID" value="BEP28101.1"/>
    <property type="molecule type" value="Genomic_DNA"/>
</dbReference>
<name>A0AAU9ELG8_9FIRM</name>
<dbReference type="PROSITE" id="PS51832">
    <property type="entry name" value="HD_GYP"/>
    <property type="match status" value="1"/>
</dbReference>
<keyword evidence="2" id="KW-0378">Hydrolase</keyword>
<evidence type="ECO:0000313" key="8">
    <source>
        <dbReference type="Proteomes" id="UP001321786"/>
    </source>
</evidence>
<evidence type="ECO:0000259" key="6">
    <source>
        <dbReference type="PROSITE" id="PS51832"/>
    </source>
</evidence>
<evidence type="ECO:0000256" key="1">
    <source>
        <dbReference type="ARBA" id="ARBA00018672"/>
    </source>
</evidence>
<comment type="function">
    <text evidence="3">May play the central regulatory role in sporulation. It may be an element of the effector pathway responsible for the activation of sporulation genes in response to nutritional stress. Spo0A may act in concert with spo0H (a sigma factor) to control the expression of some genes that are critical to the sporulation process.</text>
</comment>
<dbReference type="KEGG" id="hprf:HLPR_04320"/>
<dbReference type="RefSeq" id="WP_338536444.1">
    <property type="nucleotide sequence ID" value="NZ_AP028654.1"/>
</dbReference>
<dbReference type="InterPro" id="IPR001789">
    <property type="entry name" value="Sig_transdc_resp-reg_receiver"/>
</dbReference>
<feature type="modified residue" description="4-aspartylphosphate" evidence="4">
    <location>
        <position position="98"/>
    </location>
</feature>
<dbReference type="Gene3D" id="1.10.3210.10">
    <property type="entry name" value="Hypothetical protein af1432"/>
    <property type="match status" value="1"/>
</dbReference>
<dbReference type="SMART" id="SM00471">
    <property type="entry name" value="HDc"/>
    <property type="match status" value="1"/>
</dbReference>
<dbReference type="SUPFAM" id="SSF109604">
    <property type="entry name" value="HD-domain/PDEase-like"/>
    <property type="match status" value="1"/>
</dbReference>
<sequence length="531" mass="60893">MILNGNKINEKLNTTDLSTEEDLFFLEEDSDITLSENLSNPWKIIIADDEEEVHVMTKMVLKKFFFEGRPLKLISAYSGKETIEAMIENDDVAMIILDVVMETENSGLDVVREIRDKIKNPFVRIILRTGQPGQAPEEDVIKNYDINDYKSKTELTVQKLYTAVISSLRSFRDMKTIEKNKVGLEKIISSSKDIFEIKSIEKFSNGILKQLERLLDYCDGRETRIDAAIINYTYGVISSVVGSGKYNDSSALSLEDEIDESLLMSIKKVIREKKSIFFDNIFIGYFTSLGIHENVILLEASRELGQFEIDLLKIFSSNVSIALENIYLNMEIIDTQKEVIFTLGEIVETRSKETANHVRRVAEYSYILAKAYGITEENAKILRLASPMHDIGKIGIPDNILNKPGKLTEAEFEIIKTHSMIGFEILKQSSRRIMKTAAMIALEHHERWDGLGYPSGKKAEEIEIFSRITSLVDVFDALGHKRVYKEKWIMDDILEYIKNERGKMFDPLIVDIFFKHIDEILEIRAKYPDND</sequence>
<accession>A0AAU9ELG8</accession>
<dbReference type="Pfam" id="PF13487">
    <property type="entry name" value="HD_5"/>
    <property type="match status" value="1"/>
</dbReference>
<keyword evidence="4" id="KW-0597">Phosphoprotein</keyword>
<protein>
    <recommendedName>
        <fullName evidence="1">Stage 0 sporulation protein A homolog</fullName>
    </recommendedName>
</protein>
<dbReference type="PROSITE" id="PS50110">
    <property type="entry name" value="RESPONSE_REGULATORY"/>
    <property type="match status" value="1"/>
</dbReference>
<dbReference type="InterPro" id="IPR011006">
    <property type="entry name" value="CheY-like_superfamily"/>
</dbReference>
<organism evidence="7 8">
    <name type="scientific">Helicovermis profundi</name>
    <dbReference type="NCBI Taxonomy" id="3065157"/>
    <lineage>
        <taxon>Bacteria</taxon>
        <taxon>Bacillati</taxon>
        <taxon>Bacillota</taxon>
        <taxon>Clostridia</taxon>
        <taxon>Helicovermis</taxon>
    </lineage>
</organism>
<dbReference type="Pfam" id="PF11849">
    <property type="entry name" value="DUF3369"/>
    <property type="match status" value="1"/>
</dbReference>
<gene>
    <name evidence="7" type="ORF">HLPR_04320</name>
</gene>
<dbReference type="FunFam" id="1.10.3210.10:FF:000018">
    <property type="entry name" value="Two-component system response regulator"/>
    <property type="match status" value="1"/>
</dbReference>
<feature type="domain" description="HD-GYP" evidence="6">
    <location>
        <begin position="332"/>
        <end position="529"/>
    </location>
</feature>
<dbReference type="PANTHER" id="PTHR45228:SF9">
    <property type="entry name" value="3'3'-CGAMP-SPECIFIC PHOSPHODIESTERASE 2"/>
    <property type="match status" value="1"/>
</dbReference>
<dbReference type="Proteomes" id="UP001321786">
    <property type="component" value="Chromosome"/>
</dbReference>
<evidence type="ECO:0000256" key="3">
    <source>
        <dbReference type="ARBA" id="ARBA00024867"/>
    </source>
</evidence>
<keyword evidence="8" id="KW-1185">Reference proteome</keyword>
<dbReference type="GO" id="GO:0000160">
    <property type="term" value="P:phosphorelay signal transduction system"/>
    <property type="evidence" value="ECO:0007669"/>
    <property type="project" value="InterPro"/>
</dbReference>